<proteinExistence type="predicted"/>
<name>A0A3M7QCZ6_BRAPC</name>
<protein>
    <submittedName>
        <fullName evidence="1">Uncharacterized protein</fullName>
    </submittedName>
</protein>
<gene>
    <name evidence="1" type="ORF">BpHYR1_008997</name>
</gene>
<dbReference type="AlphaFoldDB" id="A0A3M7QCZ6"/>
<dbReference type="EMBL" id="REGN01006482">
    <property type="protein sequence ID" value="RNA09306.1"/>
    <property type="molecule type" value="Genomic_DNA"/>
</dbReference>
<organism evidence="1 2">
    <name type="scientific">Brachionus plicatilis</name>
    <name type="common">Marine rotifer</name>
    <name type="synonym">Brachionus muelleri</name>
    <dbReference type="NCBI Taxonomy" id="10195"/>
    <lineage>
        <taxon>Eukaryota</taxon>
        <taxon>Metazoa</taxon>
        <taxon>Spiralia</taxon>
        <taxon>Gnathifera</taxon>
        <taxon>Rotifera</taxon>
        <taxon>Eurotatoria</taxon>
        <taxon>Monogononta</taxon>
        <taxon>Pseudotrocha</taxon>
        <taxon>Ploima</taxon>
        <taxon>Brachionidae</taxon>
        <taxon>Brachionus</taxon>
    </lineage>
</organism>
<evidence type="ECO:0000313" key="2">
    <source>
        <dbReference type="Proteomes" id="UP000276133"/>
    </source>
</evidence>
<dbReference type="Proteomes" id="UP000276133">
    <property type="component" value="Unassembled WGS sequence"/>
</dbReference>
<accession>A0A3M7QCZ6</accession>
<evidence type="ECO:0000313" key="1">
    <source>
        <dbReference type="EMBL" id="RNA09306.1"/>
    </source>
</evidence>
<comment type="caution">
    <text evidence="1">The sequence shown here is derived from an EMBL/GenBank/DDBJ whole genome shotgun (WGS) entry which is preliminary data.</text>
</comment>
<sequence>MTVPGRPTERPLNGQPCAQNVFFFGRPPHDRSVSWPATTRSVRQLAGHFTVGPSVGRPPHGRSVSWPAFLKTDYSIIRLFNSRTIRLFDYPAFQDLSFRLINRIPKDDARCLSLSQTMCFSKILIYVSFVTD</sequence>
<reference evidence="1 2" key="1">
    <citation type="journal article" date="2018" name="Sci. Rep.">
        <title>Genomic signatures of local adaptation to the degree of environmental predictability in rotifers.</title>
        <authorList>
            <person name="Franch-Gras L."/>
            <person name="Hahn C."/>
            <person name="Garcia-Roger E.M."/>
            <person name="Carmona M.J."/>
            <person name="Serra M."/>
            <person name="Gomez A."/>
        </authorList>
    </citation>
    <scope>NUCLEOTIDE SEQUENCE [LARGE SCALE GENOMIC DNA]</scope>
    <source>
        <strain evidence="1">HYR1</strain>
    </source>
</reference>
<keyword evidence="2" id="KW-1185">Reference proteome</keyword>